<reference evidence="2 3" key="2">
    <citation type="submission" date="2015-01" db="EMBL/GenBank/DDBJ databases">
        <authorList>
            <consortium name="NBRP consortium"/>
            <person name="Sawabe T."/>
            <person name="Meirelles P."/>
            <person name="Feng G."/>
            <person name="Sayaka M."/>
            <person name="Hattori M."/>
            <person name="Ohkuma M."/>
        </authorList>
    </citation>
    <scope>NUCLEOTIDE SEQUENCE [LARGE SCALE GENOMIC DNA]</scope>
    <source>
        <strain evidence="3">JCM 19241</strain>
    </source>
</reference>
<evidence type="ECO:0000313" key="2">
    <source>
        <dbReference type="EMBL" id="GAM74022.1"/>
    </source>
</evidence>
<reference evidence="2 3" key="1">
    <citation type="submission" date="2015-01" db="EMBL/GenBank/DDBJ databases">
        <title>Vibrio sp. C94 JCM 19241 whole genome shotgun sequence.</title>
        <authorList>
            <person name="Sawabe T."/>
            <person name="Meirelles P."/>
            <person name="Feng G."/>
            <person name="Sayaka M."/>
            <person name="Hattori M."/>
            <person name="Ohkuma M."/>
        </authorList>
    </citation>
    <scope>NUCLEOTIDE SEQUENCE [LARGE SCALE GENOMIC DNA]</scope>
    <source>
        <strain evidence="3">JCM 19241</strain>
    </source>
</reference>
<keyword evidence="1" id="KW-0812">Transmembrane</keyword>
<feature type="transmembrane region" description="Helical" evidence="1">
    <location>
        <begin position="20"/>
        <end position="37"/>
    </location>
</feature>
<keyword evidence="1" id="KW-0472">Membrane</keyword>
<dbReference type="Proteomes" id="UP000031666">
    <property type="component" value="Unassembled WGS sequence"/>
</dbReference>
<comment type="caution">
    <text evidence="2">The sequence shown here is derived from an EMBL/GenBank/DDBJ whole genome shotgun (WGS) entry which is preliminary data.</text>
</comment>
<gene>
    <name evidence="2" type="ORF">JCM19241_5218</name>
</gene>
<accession>A0A0B8QAR5</accession>
<sequence>MASLKKDITLIGGIGQMSTTLLGTGLFMVPAIAANIAGKDLLWAWWMLIIAVCPIAMTFAALGKRFPNAEVLLIL</sequence>
<protein>
    <submittedName>
        <fullName evidence="2">Amino acid transporter</fullName>
    </submittedName>
</protein>
<evidence type="ECO:0000256" key="1">
    <source>
        <dbReference type="SAM" id="Phobius"/>
    </source>
</evidence>
<organism evidence="2 3">
    <name type="scientific">Vibrio ishigakensis</name>
    <dbReference type="NCBI Taxonomy" id="1481914"/>
    <lineage>
        <taxon>Bacteria</taxon>
        <taxon>Pseudomonadati</taxon>
        <taxon>Pseudomonadota</taxon>
        <taxon>Gammaproteobacteria</taxon>
        <taxon>Vibrionales</taxon>
        <taxon>Vibrionaceae</taxon>
        <taxon>Vibrio</taxon>
    </lineage>
</organism>
<dbReference type="STRING" id="1481914.JCM19241_5218"/>
<evidence type="ECO:0000313" key="3">
    <source>
        <dbReference type="Proteomes" id="UP000031666"/>
    </source>
</evidence>
<dbReference type="Gene3D" id="1.20.1740.10">
    <property type="entry name" value="Amino acid/polyamine transporter I"/>
    <property type="match status" value="1"/>
</dbReference>
<dbReference type="AlphaFoldDB" id="A0A0B8QAR5"/>
<dbReference type="EMBL" id="BBSC01000002">
    <property type="protein sequence ID" value="GAM74022.1"/>
    <property type="molecule type" value="Genomic_DNA"/>
</dbReference>
<proteinExistence type="predicted"/>
<keyword evidence="1" id="KW-1133">Transmembrane helix</keyword>
<feature type="transmembrane region" description="Helical" evidence="1">
    <location>
        <begin position="43"/>
        <end position="62"/>
    </location>
</feature>
<name>A0A0B8QAR5_9VIBR</name>